<evidence type="ECO:0000313" key="2">
    <source>
        <dbReference type="EMBL" id="TFK80577.1"/>
    </source>
</evidence>
<dbReference type="AlphaFoldDB" id="A0A5C3NVL7"/>
<organism evidence="2 3">
    <name type="scientific">Polyporus arcularius HHB13444</name>
    <dbReference type="NCBI Taxonomy" id="1314778"/>
    <lineage>
        <taxon>Eukaryota</taxon>
        <taxon>Fungi</taxon>
        <taxon>Dikarya</taxon>
        <taxon>Basidiomycota</taxon>
        <taxon>Agaricomycotina</taxon>
        <taxon>Agaricomycetes</taxon>
        <taxon>Polyporales</taxon>
        <taxon>Polyporaceae</taxon>
        <taxon>Polyporus</taxon>
    </lineage>
</organism>
<dbReference type="Proteomes" id="UP000308197">
    <property type="component" value="Unassembled WGS sequence"/>
</dbReference>
<evidence type="ECO:0000313" key="3">
    <source>
        <dbReference type="Proteomes" id="UP000308197"/>
    </source>
</evidence>
<protein>
    <submittedName>
        <fullName evidence="2">Uncharacterized protein</fullName>
    </submittedName>
</protein>
<sequence>MSSPTHIFDLALAFSLHARRTGRRAPCVVRYRRSRNSCPCTLVLTTRPRDPASVRERLESSLGYAARPPLPTGRPCRPSGHGTNRPTPSRAVKSHQPHSPSQKARRRGASPVCGTPQGRCIPSRPANHNLQLTTKPAEPVGRRQPAHFSGDRETTRFASTRHKYVLRRQQSYPTRTGRSFGTARSRHAPRMRVVRPVRLLGEP</sequence>
<gene>
    <name evidence="2" type="ORF">K466DRAFT_373215</name>
</gene>
<feature type="region of interest" description="Disordered" evidence="1">
    <location>
        <begin position="61"/>
        <end position="128"/>
    </location>
</feature>
<reference evidence="2 3" key="1">
    <citation type="journal article" date="2019" name="Nat. Ecol. Evol.">
        <title>Megaphylogeny resolves global patterns of mushroom evolution.</title>
        <authorList>
            <person name="Varga T."/>
            <person name="Krizsan K."/>
            <person name="Foldi C."/>
            <person name="Dima B."/>
            <person name="Sanchez-Garcia M."/>
            <person name="Sanchez-Ramirez S."/>
            <person name="Szollosi G.J."/>
            <person name="Szarkandi J.G."/>
            <person name="Papp V."/>
            <person name="Albert L."/>
            <person name="Andreopoulos W."/>
            <person name="Angelini C."/>
            <person name="Antonin V."/>
            <person name="Barry K.W."/>
            <person name="Bougher N.L."/>
            <person name="Buchanan P."/>
            <person name="Buyck B."/>
            <person name="Bense V."/>
            <person name="Catcheside P."/>
            <person name="Chovatia M."/>
            <person name="Cooper J."/>
            <person name="Damon W."/>
            <person name="Desjardin D."/>
            <person name="Finy P."/>
            <person name="Geml J."/>
            <person name="Haridas S."/>
            <person name="Hughes K."/>
            <person name="Justo A."/>
            <person name="Karasinski D."/>
            <person name="Kautmanova I."/>
            <person name="Kiss B."/>
            <person name="Kocsube S."/>
            <person name="Kotiranta H."/>
            <person name="LaButti K.M."/>
            <person name="Lechner B.E."/>
            <person name="Liimatainen K."/>
            <person name="Lipzen A."/>
            <person name="Lukacs Z."/>
            <person name="Mihaltcheva S."/>
            <person name="Morgado L.N."/>
            <person name="Niskanen T."/>
            <person name="Noordeloos M.E."/>
            <person name="Ohm R.A."/>
            <person name="Ortiz-Santana B."/>
            <person name="Ovrebo C."/>
            <person name="Racz N."/>
            <person name="Riley R."/>
            <person name="Savchenko A."/>
            <person name="Shiryaev A."/>
            <person name="Soop K."/>
            <person name="Spirin V."/>
            <person name="Szebenyi C."/>
            <person name="Tomsovsky M."/>
            <person name="Tulloss R.E."/>
            <person name="Uehling J."/>
            <person name="Grigoriev I.V."/>
            <person name="Vagvolgyi C."/>
            <person name="Papp T."/>
            <person name="Martin F.M."/>
            <person name="Miettinen O."/>
            <person name="Hibbett D.S."/>
            <person name="Nagy L.G."/>
        </authorList>
    </citation>
    <scope>NUCLEOTIDE SEQUENCE [LARGE SCALE GENOMIC DNA]</scope>
    <source>
        <strain evidence="2 3">HHB13444</strain>
    </source>
</reference>
<dbReference type="EMBL" id="ML211745">
    <property type="protein sequence ID" value="TFK80577.1"/>
    <property type="molecule type" value="Genomic_DNA"/>
</dbReference>
<keyword evidence="3" id="KW-1185">Reference proteome</keyword>
<accession>A0A5C3NVL7</accession>
<name>A0A5C3NVL7_9APHY</name>
<dbReference type="InParanoid" id="A0A5C3NVL7"/>
<evidence type="ECO:0000256" key="1">
    <source>
        <dbReference type="SAM" id="MobiDB-lite"/>
    </source>
</evidence>
<proteinExistence type="predicted"/>